<gene>
    <name evidence="1" type="primary">GCS1</name>
    <name evidence="1" type="ORF">g.68608</name>
</gene>
<dbReference type="InterPro" id="IPR022048">
    <property type="entry name" value="Envelope_fusion-like"/>
</dbReference>
<dbReference type="EMBL" id="GBYB01014781">
    <property type="protein sequence ID" value="JAG84548.1"/>
    <property type="molecule type" value="Transcribed_RNA"/>
</dbReference>
<proteinExistence type="predicted"/>
<name>A0A0C9S1V7_9HYME</name>
<accession>A0A0C9S1V7</accession>
<dbReference type="AlphaFoldDB" id="A0A0C9S1V7"/>
<organism evidence="1">
    <name type="scientific">Fopius arisanus</name>
    <dbReference type="NCBI Taxonomy" id="64838"/>
    <lineage>
        <taxon>Eukaryota</taxon>
        <taxon>Metazoa</taxon>
        <taxon>Ecdysozoa</taxon>
        <taxon>Arthropoda</taxon>
        <taxon>Hexapoda</taxon>
        <taxon>Insecta</taxon>
        <taxon>Pterygota</taxon>
        <taxon>Neoptera</taxon>
        <taxon>Endopterygota</taxon>
        <taxon>Hymenoptera</taxon>
        <taxon>Apocrita</taxon>
        <taxon>Ichneumonoidea</taxon>
        <taxon>Braconidae</taxon>
        <taxon>Opiinae</taxon>
        <taxon>Fopius</taxon>
    </lineage>
</organism>
<feature type="non-terminal residue" evidence="1">
    <location>
        <position position="125"/>
    </location>
</feature>
<sequence>KMPCICKVKHVKLQWLTLIKMRKDNIWFYIAPEPEGIVANCGGKEVRDVLEDSGILRVDNFCEIVASDFTIRGRKTHEITINTHVHPKLNLTLDDTMIARLNKQNWSISDIQLPNIKELEGLQVQ</sequence>
<reference evidence="1" key="1">
    <citation type="submission" date="2015-01" db="EMBL/GenBank/DDBJ databases">
        <title>Transcriptome Assembly of Fopius arisanus.</title>
        <authorList>
            <person name="Geib S."/>
        </authorList>
    </citation>
    <scope>NUCLEOTIDE SEQUENCE</scope>
</reference>
<protein>
    <submittedName>
        <fullName evidence="1">GCS1 protein</fullName>
    </submittedName>
</protein>
<evidence type="ECO:0000313" key="1">
    <source>
        <dbReference type="EMBL" id="JAG84548.1"/>
    </source>
</evidence>
<feature type="non-terminal residue" evidence="1">
    <location>
        <position position="1"/>
    </location>
</feature>
<dbReference type="Pfam" id="PF12259">
    <property type="entry name" value="Baculo_F"/>
    <property type="match status" value="1"/>
</dbReference>